<dbReference type="PROSITE" id="PS00086">
    <property type="entry name" value="CYTOCHROME_P450"/>
    <property type="match status" value="1"/>
</dbReference>
<dbReference type="InterPro" id="IPR002401">
    <property type="entry name" value="Cyt_P450_E_grp-I"/>
</dbReference>
<keyword evidence="4 5" id="KW-0349">Heme</keyword>
<dbReference type="PRINTS" id="PR00463">
    <property type="entry name" value="EP450I"/>
</dbReference>
<evidence type="ECO:0000313" key="8">
    <source>
        <dbReference type="Proteomes" id="UP000541444"/>
    </source>
</evidence>
<keyword evidence="5" id="KW-0503">Monooxygenase</keyword>
<evidence type="ECO:0000256" key="1">
    <source>
        <dbReference type="ARBA" id="ARBA00010617"/>
    </source>
</evidence>
<evidence type="ECO:0000256" key="3">
    <source>
        <dbReference type="ARBA" id="ARBA00023004"/>
    </source>
</evidence>
<evidence type="ECO:0000256" key="4">
    <source>
        <dbReference type="PIRSR" id="PIRSR602401-1"/>
    </source>
</evidence>
<dbReference type="GO" id="GO:0005506">
    <property type="term" value="F:iron ion binding"/>
    <property type="evidence" value="ECO:0007669"/>
    <property type="project" value="InterPro"/>
</dbReference>
<keyword evidence="3 4" id="KW-0408">Iron</keyword>
<dbReference type="EMBL" id="JACGCM010000176">
    <property type="protein sequence ID" value="KAF6175540.1"/>
    <property type="molecule type" value="Genomic_DNA"/>
</dbReference>
<evidence type="ECO:0000256" key="6">
    <source>
        <dbReference type="SAM" id="Phobius"/>
    </source>
</evidence>
<keyword evidence="6" id="KW-1133">Transmembrane helix</keyword>
<evidence type="ECO:0008006" key="9">
    <source>
        <dbReference type="Google" id="ProtNLM"/>
    </source>
</evidence>
<organism evidence="7 8">
    <name type="scientific">Kingdonia uniflora</name>
    <dbReference type="NCBI Taxonomy" id="39325"/>
    <lineage>
        <taxon>Eukaryota</taxon>
        <taxon>Viridiplantae</taxon>
        <taxon>Streptophyta</taxon>
        <taxon>Embryophyta</taxon>
        <taxon>Tracheophyta</taxon>
        <taxon>Spermatophyta</taxon>
        <taxon>Magnoliopsida</taxon>
        <taxon>Ranunculales</taxon>
        <taxon>Circaeasteraceae</taxon>
        <taxon>Kingdonia</taxon>
    </lineage>
</organism>
<evidence type="ECO:0000256" key="2">
    <source>
        <dbReference type="ARBA" id="ARBA00022723"/>
    </source>
</evidence>
<dbReference type="InterPro" id="IPR017972">
    <property type="entry name" value="Cyt_P450_CS"/>
</dbReference>
<reference evidence="7 8" key="1">
    <citation type="journal article" date="2020" name="IScience">
        <title>Genome Sequencing of the Endangered Kingdonia uniflora (Circaeasteraceae, Ranunculales) Reveals Potential Mechanisms of Evolutionary Specialization.</title>
        <authorList>
            <person name="Sun Y."/>
            <person name="Deng T."/>
            <person name="Zhang A."/>
            <person name="Moore M.J."/>
            <person name="Landis J.B."/>
            <person name="Lin N."/>
            <person name="Zhang H."/>
            <person name="Zhang X."/>
            <person name="Huang J."/>
            <person name="Zhang X."/>
            <person name="Sun H."/>
            <person name="Wang H."/>
        </authorList>
    </citation>
    <scope>NUCLEOTIDE SEQUENCE [LARGE SCALE GENOMIC DNA]</scope>
    <source>
        <strain evidence="7">TB1705</strain>
        <tissue evidence="7">Leaf</tissue>
    </source>
</reference>
<dbReference type="GO" id="GO:0044550">
    <property type="term" value="P:secondary metabolite biosynthetic process"/>
    <property type="evidence" value="ECO:0007669"/>
    <property type="project" value="UniProtKB-ARBA"/>
</dbReference>
<dbReference type="InterPro" id="IPR001128">
    <property type="entry name" value="Cyt_P450"/>
</dbReference>
<comment type="caution">
    <text evidence="7">The sequence shown here is derived from an EMBL/GenBank/DDBJ whole genome shotgun (WGS) entry which is preliminary data.</text>
</comment>
<dbReference type="PRINTS" id="PR00385">
    <property type="entry name" value="P450"/>
</dbReference>
<dbReference type="GO" id="GO:0004497">
    <property type="term" value="F:monooxygenase activity"/>
    <property type="evidence" value="ECO:0007669"/>
    <property type="project" value="UniProtKB-KW"/>
</dbReference>
<proteinExistence type="inferred from homology"/>
<dbReference type="Pfam" id="PF00067">
    <property type="entry name" value="p450"/>
    <property type="match status" value="1"/>
</dbReference>
<accession>A0A7J7P875</accession>
<keyword evidence="2 4" id="KW-0479">Metal-binding</keyword>
<gene>
    <name evidence="7" type="ORF">GIB67_023060</name>
</gene>
<keyword evidence="8" id="KW-1185">Reference proteome</keyword>
<dbReference type="GO" id="GO:0016705">
    <property type="term" value="F:oxidoreductase activity, acting on paired donors, with incorporation or reduction of molecular oxygen"/>
    <property type="evidence" value="ECO:0007669"/>
    <property type="project" value="InterPro"/>
</dbReference>
<dbReference type="Proteomes" id="UP000541444">
    <property type="component" value="Unassembled WGS sequence"/>
</dbReference>
<evidence type="ECO:0000256" key="5">
    <source>
        <dbReference type="RuleBase" id="RU000461"/>
    </source>
</evidence>
<dbReference type="OrthoDB" id="2789670at2759"/>
<sequence length="507" mass="57892">MVQVLFAQQWLERLDEIMSNNILLCVVLLLVSLFFLLKLNGVFSRKLNLPPSPPRLPLIGNLHQIGPYPHRSCQDLAKKYGPIMLLHLGQAKTLIVSSPDIARKITMTQDIDFSSRPFTHVVGVIMHGYKNVSFSPYGEYWRQVKKIFGQGLLNLSKVQSFKHVREEEMALMMEKISRSCSQQTPVDLSGMIRSVLNKIFCRCALTTNNDEESEALAKLYTEVSLILGAFSFADHFPLFGWMDMLTGLRWRLKRVIKKSDTFFEQLIEERISRRKHDDGDDNNKDLLDLLLQKDNNLGRDNIKALLMDLFLGGDDTSITLEWAFTELFNNPKAMKKAQEEVRRVVGTKSKVQEEDIPKMEYLKCVVKEALRLHCPGPMLLPRVTFQGSKVNGYDIPPNTTVMINVYVFQRDPDVYENPEEFIPDRFLNSNIDFRGQDYDLIPFGSGRRGCPGISFALAVVELVLANFLFHFNWKLPGDLKQLDMTEGIGIAFSKKIPLELVPVILSS</sequence>
<comment type="cofactor">
    <cofactor evidence="4">
        <name>heme</name>
        <dbReference type="ChEBI" id="CHEBI:30413"/>
    </cofactor>
</comment>
<evidence type="ECO:0000313" key="7">
    <source>
        <dbReference type="EMBL" id="KAF6175540.1"/>
    </source>
</evidence>
<protein>
    <recommendedName>
        <fullName evidence="9">Cytochrome P450</fullName>
    </recommendedName>
</protein>
<dbReference type="Gene3D" id="1.10.630.10">
    <property type="entry name" value="Cytochrome P450"/>
    <property type="match status" value="1"/>
</dbReference>
<dbReference type="PANTHER" id="PTHR47955">
    <property type="entry name" value="CYTOCHROME P450 FAMILY 71 PROTEIN"/>
    <property type="match status" value="1"/>
</dbReference>
<dbReference type="InterPro" id="IPR036396">
    <property type="entry name" value="Cyt_P450_sf"/>
</dbReference>
<keyword evidence="6" id="KW-0812">Transmembrane</keyword>
<keyword evidence="5" id="KW-0560">Oxidoreductase</keyword>
<dbReference type="SUPFAM" id="SSF48264">
    <property type="entry name" value="Cytochrome P450"/>
    <property type="match status" value="1"/>
</dbReference>
<comment type="similarity">
    <text evidence="1 5">Belongs to the cytochrome P450 family.</text>
</comment>
<feature type="binding site" description="axial binding residue" evidence="4">
    <location>
        <position position="450"/>
    </location>
    <ligand>
        <name>heme</name>
        <dbReference type="ChEBI" id="CHEBI:30413"/>
    </ligand>
    <ligandPart>
        <name>Fe</name>
        <dbReference type="ChEBI" id="CHEBI:18248"/>
    </ligandPart>
</feature>
<dbReference type="PANTHER" id="PTHR47955:SF15">
    <property type="entry name" value="CYTOCHROME P450 71A2-LIKE"/>
    <property type="match status" value="1"/>
</dbReference>
<dbReference type="FunFam" id="1.10.630.10:FF:000011">
    <property type="entry name" value="Cytochrome P450 83B1"/>
    <property type="match status" value="1"/>
</dbReference>
<keyword evidence="6" id="KW-0472">Membrane</keyword>
<dbReference type="GO" id="GO:0020037">
    <property type="term" value="F:heme binding"/>
    <property type="evidence" value="ECO:0007669"/>
    <property type="project" value="InterPro"/>
</dbReference>
<dbReference type="CDD" id="cd11072">
    <property type="entry name" value="CYP71-like"/>
    <property type="match status" value="1"/>
</dbReference>
<name>A0A7J7P875_9MAGN</name>
<feature type="transmembrane region" description="Helical" evidence="6">
    <location>
        <begin position="20"/>
        <end position="37"/>
    </location>
</feature>
<dbReference type="AlphaFoldDB" id="A0A7J7P875"/>